<dbReference type="Pfam" id="PF11741">
    <property type="entry name" value="AMIN"/>
    <property type="match status" value="1"/>
</dbReference>
<evidence type="ECO:0000313" key="4">
    <source>
        <dbReference type="Proteomes" id="UP000184127"/>
    </source>
</evidence>
<dbReference type="SUPFAM" id="SSF51445">
    <property type="entry name" value="(Trans)glycosidases"/>
    <property type="match status" value="1"/>
</dbReference>
<dbReference type="PANTHER" id="PTHR34408">
    <property type="entry name" value="FAMILY PROTEIN, PUTATIVE-RELATED"/>
    <property type="match status" value="1"/>
</dbReference>
<dbReference type="Gene3D" id="2.60.40.3500">
    <property type="match status" value="1"/>
</dbReference>
<evidence type="ECO:0000259" key="2">
    <source>
        <dbReference type="PROSITE" id="PS51781"/>
    </source>
</evidence>
<dbReference type="Gene3D" id="2.30.30.40">
    <property type="entry name" value="SH3 Domains"/>
    <property type="match status" value="1"/>
</dbReference>
<dbReference type="InterPro" id="IPR017853">
    <property type="entry name" value="GH"/>
</dbReference>
<dbReference type="PROSITE" id="PS51781">
    <property type="entry name" value="SH3B"/>
    <property type="match status" value="1"/>
</dbReference>
<sequence>MGRKGKYLFIFLLIFLIYSGTFAYATETYNIDGKNIFYNYPPINILINGEKQNPNMKPLMIDNHVFVPVRFISEKMGAQIGYDSTKVWITYNGDKIVLYFYKDTAYVNDKPVKLDSSVKLVNYGYTYVPLRFISEAFKNNVNWDENTNTVYIDSKTRTDTQIASAKLSDQSSNTTQTSQSNLNNTSTNQNTQDTSVKPYTVDSMGFTNINDVKSVIILTQDSNYNISKSPNKDAIFVDLNNAVLKNGVYGFALDDKIVKGVIPTQLTPTTVRVIITLNSDADYSVMQQDGKLIVNIQPIITTLPSSLMVNADVVNIRTGPGTQYDIITQVNNGDILSVIDKSGDWYKVKLQNGVVGWIAGWLTIAYNNPNQITSDTSDNLSDRRTLTAFNIQSSRGNIGQPLTSLPYAGKGVWYSIYSAMPTANDLSRFVTARVTHIYLEVATSKAGFPDKWKKWLDDLLPAAHRAGIKVIAWLYTDLKDTAYDASLTAQVANYVTPSGYRVDGIAADIEELPQKDPVTASKMVEDYATQTLKNLPAGMPFIAITYPPQYRPNYPYVTMAKYFDAIALMDYWHVSSANYTYDDAKNFVSDSIKKVQFLAGNNVNIEVILHGYDEGYGLPSVDELRGALDASKDAVGYSIYTWNTLSDELKDLFANY</sequence>
<evidence type="ECO:0000313" key="3">
    <source>
        <dbReference type="EMBL" id="SHE90167.1"/>
    </source>
</evidence>
<gene>
    <name evidence="3" type="ORF">SAMN02745195_01385</name>
</gene>
<feature type="region of interest" description="Disordered" evidence="1">
    <location>
        <begin position="164"/>
        <end position="196"/>
    </location>
</feature>
<dbReference type="Pfam" id="PF07833">
    <property type="entry name" value="Cu_amine_oxidN1"/>
    <property type="match status" value="1"/>
</dbReference>
<reference evidence="4" key="1">
    <citation type="submission" date="2016-11" db="EMBL/GenBank/DDBJ databases">
        <authorList>
            <person name="Varghese N."/>
            <person name="Submissions S."/>
        </authorList>
    </citation>
    <scope>NUCLEOTIDE SEQUENCE [LARGE SCALE GENOMIC DNA]</scope>
    <source>
        <strain evidence="4">DSM 18761</strain>
    </source>
</reference>
<dbReference type="CDD" id="cd00174">
    <property type="entry name" value="SH3"/>
    <property type="match status" value="1"/>
</dbReference>
<dbReference type="InterPro" id="IPR052354">
    <property type="entry name" value="Cell_Wall_Dynamics_Protein"/>
</dbReference>
<dbReference type="InterPro" id="IPR012854">
    <property type="entry name" value="Cu_amine_oxidase-like_N"/>
</dbReference>
<proteinExistence type="predicted"/>
<dbReference type="Proteomes" id="UP000184127">
    <property type="component" value="Unassembled WGS sequence"/>
</dbReference>
<dbReference type="Pfam" id="PF08239">
    <property type="entry name" value="SH3_3"/>
    <property type="match status" value="1"/>
</dbReference>
<dbReference type="SUPFAM" id="SSF55383">
    <property type="entry name" value="Copper amine oxidase, domain N"/>
    <property type="match status" value="2"/>
</dbReference>
<feature type="domain" description="SH3b" evidence="2">
    <location>
        <begin position="304"/>
        <end position="366"/>
    </location>
</feature>
<dbReference type="Gene3D" id="3.30.457.10">
    <property type="entry name" value="Copper amine oxidase-like, N-terminal domain"/>
    <property type="match status" value="1"/>
</dbReference>
<dbReference type="InterPro" id="IPR003646">
    <property type="entry name" value="SH3-like_bac-type"/>
</dbReference>
<dbReference type="EMBL" id="FQUR01000011">
    <property type="protein sequence ID" value="SHE90167.1"/>
    <property type="molecule type" value="Genomic_DNA"/>
</dbReference>
<dbReference type="RefSeq" id="WP_072968590.1">
    <property type="nucleotide sequence ID" value="NZ_FQUR01000011.1"/>
</dbReference>
<name>A0A1M4X9K7_9THEO</name>
<protein>
    <submittedName>
        <fullName evidence="3">Copper amine oxidase N-terminal domain-containing protein</fullName>
    </submittedName>
</protein>
<dbReference type="InterPro" id="IPR036582">
    <property type="entry name" value="Mao_N_sf"/>
</dbReference>
<dbReference type="AlphaFoldDB" id="A0A1M4X9K7"/>
<evidence type="ECO:0000256" key="1">
    <source>
        <dbReference type="SAM" id="MobiDB-lite"/>
    </source>
</evidence>
<accession>A0A1M4X9K7</accession>
<keyword evidence="4" id="KW-1185">Reference proteome</keyword>
<dbReference type="PANTHER" id="PTHR34408:SF1">
    <property type="entry name" value="GLYCOSYL HYDROLASE FAMILY 19 DOMAIN-CONTAINING PROTEIN HI_1415"/>
    <property type="match status" value="1"/>
</dbReference>
<dbReference type="InterPro" id="IPR021731">
    <property type="entry name" value="AMIN_dom"/>
</dbReference>
<feature type="compositionally biased region" description="Low complexity" evidence="1">
    <location>
        <begin position="167"/>
        <end position="195"/>
    </location>
</feature>
<organism evidence="3 4">
    <name type="scientific">Thermoanaerobacter uzonensis DSM 18761</name>
    <dbReference type="NCBI Taxonomy" id="1123369"/>
    <lineage>
        <taxon>Bacteria</taxon>
        <taxon>Bacillati</taxon>
        <taxon>Bacillota</taxon>
        <taxon>Clostridia</taxon>
        <taxon>Thermoanaerobacterales</taxon>
        <taxon>Thermoanaerobacteraceae</taxon>
        <taxon>Thermoanaerobacter</taxon>
    </lineage>
</organism>
<dbReference type="SMART" id="SM00287">
    <property type="entry name" value="SH3b"/>
    <property type="match status" value="1"/>
</dbReference>